<dbReference type="GO" id="GO:0008131">
    <property type="term" value="F:primary methylamine oxidase activity"/>
    <property type="evidence" value="ECO:0007669"/>
    <property type="project" value="InterPro"/>
</dbReference>
<evidence type="ECO:0000313" key="10">
    <source>
        <dbReference type="EMBL" id="CAF1488099.1"/>
    </source>
</evidence>
<evidence type="ECO:0000259" key="7">
    <source>
        <dbReference type="Pfam" id="PF01179"/>
    </source>
</evidence>
<dbReference type="PANTHER" id="PTHR10638">
    <property type="entry name" value="COPPER AMINE OXIDASE"/>
    <property type="match status" value="1"/>
</dbReference>
<evidence type="ECO:0000313" key="12">
    <source>
        <dbReference type="EMBL" id="CAF4022005.1"/>
    </source>
</evidence>
<dbReference type="InterPro" id="IPR036460">
    <property type="entry name" value="Cu_amine_oxidase_C_sf"/>
</dbReference>
<keyword evidence="2 6" id="KW-0479">Metal-binding</keyword>
<evidence type="ECO:0000256" key="1">
    <source>
        <dbReference type="ARBA" id="ARBA00007983"/>
    </source>
</evidence>
<evidence type="ECO:0000256" key="5">
    <source>
        <dbReference type="ARBA" id="ARBA00023008"/>
    </source>
</evidence>
<evidence type="ECO:0000256" key="2">
    <source>
        <dbReference type="ARBA" id="ARBA00022723"/>
    </source>
</evidence>
<feature type="domain" description="Copper amine oxidase N3-terminal" evidence="8">
    <location>
        <begin position="10"/>
        <end position="68"/>
    </location>
</feature>
<dbReference type="SUPFAM" id="SSF49998">
    <property type="entry name" value="Amine oxidase catalytic domain"/>
    <property type="match status" value="1"/>
</dbReference>
<dbReference type="EMBL" id="CAJNOO010004119">
    <property type="protein sequence ID" value="CAF1369311.1"/>
    <property type="molecule type" value="Genomic_DNA"/>
</dbReference>
<comment type="cofactor">
    <cofactor evidence="6">
        <name>Cu cation</name>
        <dbReference type="ChEBI" id="CHEBI:23378"/>
    </cofactor>
    <text evidence="6">Contains 1 topaquinone per subunit.</text>
</comment>
<accession>A0A815IR24</accession>
<dbReference type="EC" id="1.4.3.-" evidence="6"/>
<evidence type="ECO:0000259" key="8">
    <source>
        <dbReference type="Pfam" id="PF02728"/>
    </source>
</evidence>
<dbReference type="Pfam" id="PF02728">
    <property type="entry name" value="Cu_amine_oxidN3"/>
    <property type="match status" value="1"/>
</dbReference>
<dbReference type="Proteomes" id="UP000663882">
    <property type="component" value="Unassembled WGS sequence"/>
</dbReference>
<dbReference type="Pfam" id="PF01179">
    <property type="entry name" value="Cu_amine_oxid"/>
    <property type="match status" value="1"/>
</dbReference>
<dbReference type="EMBL" id="CAJOAX010003971">
    <property type="protein sequence ID" value="CAF3883124.1"/>
    <property type="molecule type" value="Genomic_DNA"/>
</dbReference>
<keyword evidence="4 6" id="KW-0560">Oxidoreductase</keyword>
<organism evidence="9 13">
    <name type="scientific">Rotaria sordida</name>
    <dbReference type="NCBI Taxonomy" id="392033"/>
    <lineage>
        <taxon>Eukaryota</taxon>
        <taxon>Metazoa</taxon>
        <taxon>Spiralia</taxon>
        <taxon>Gnathifera</taxon>
        <taxon>Rotifera</taxon>
        <taxon>Eurotatoria</taxon>
        <taxon>Bdelloidea</taxon>
        <taxon>Philodinida</taxon>
        <taxon>Philodinidae</taxon>
        <taxon>Rotaria</taxon>
    </lineage>
</organism>
<dbReference type="Proteomes" id="UP000663823">
    <property type="component" value="Unassembled WGS sequence"/>
</dbReference>
<dbReference type="Gene3D" id="3.10.450.40">
    <property type="match status" value="1"/>
</dbReference>
<evidence type="ECO:0000313" key="13">
    <source>
        <dbReference type="Proteomes" id="UP000663882"/>
    </source>
</evidence>
<dbReference type="Gene3D" id="2.70.98.20">
    <property type="entry name" value="Copper amine oxidase, catalytic domain"/>
    <property type="match status" value="1"/>
</dbReference>
<dbReference type="GO" id="GO:0009308">
    <property type="term" value="P:amine metabolic process"/>
    <property type="evidence" value="ECO:0007669"/>
    <property type="project" value="UniProtKB-UniRule"/>
</dbReference>
<sequence length="147" mass="16861">MLAILAKRNISIDDVVFYPFSPGYQNEQDSSEKRRILRPCAAVSKWPEDNYYAHHIDGLVITVDLDSFVTDVEEYKMVPVPPSSGNYDPEGIKSPENVPYFPHGVRTDLKPLVIIQPEGPSFHIEGYQVSWQKWRFRIGFNARESGF</sequence>
<comment type="similarity">
    <text evidence="1 6">Belongs to the copper/topaquinone oxidase family.</text>
</comment>
<comment type="caution">
    <text evidence="9">The sequence shown here is derived from an EMBL/GenBank/DDBJ whole genome shotgun (WGS) entry which is preliminary data.</text>
</comment>
<dbReference type="Proteomes" id="UP000663889">
    <property type="component" value="Unassembled WGS sequence"/>
</dbReference>
<dbReference type="GO" id="GO:0005507">
    <property type="term" value="F:copper ion binding"/>
    <property type="evidence" value="ECO:0007669"/>
    <property type="project" value="InterPro"/>
</dbReference>
<evidence type="ECO:0000256" key="3">
    <source>
        <dbReference type="ARBA" id="ARBA00022772"/>
    </source>
</evidence>
<keyword evidence="3 6" id="KW-0801">TPQ</keyword>
<gene>
    <name evidence="12" type="ORF">FNK824_LOCUS27128</name>
    <name evidence="11" type="ORF">OTI717_LOCUS22864</name>
    <name evidence="9" type="ORF">RFH988_LOCUS33253</name>
    <name evidence="10" type="ORF">SEV965_LOCUS35436</name>
</gene>
<dbReference type="EMBL" id="CAJNOU010005766">
    <property type="protein sequence ID" value="CAF1488099.1"/>
    <property type="molecule type" value="Genomic_DNA"/>
</dbReference>
<name>A0A815IR24_9BILA</name>
<dbReference type="Proteomes" id="UP000663874">
    <property type="component" value="Unassembled WGS sequence"/>
</dbReference>
<reference evidence="9" key="1">
    <citation type="submission" date="2021-02" db="EMBL/GenBank/DDBJ databases">
        <authorList>
            <person name="Nowell W R."/>
        </authorList>
    </citation>
    <scope>NUCLEOTIDE SEQUENCE</scope>
</reference>
<dbReference type="PANTHER" id="PTHR10638:SF89">
    <property type="entry name" value="AMINE OXIDASE"/>
    <property type="match status" value="1"/>
</dbReference>
<keyword evidence="5 6" id="KW-0186">Copper</keyword>
<evidence type="ECO:0000256" key="4">
    <source>
        <dbReference type="ARBA" id="ARBA00023002"/>
    </source>
</evidence>
<dbReference type="InterPro" id="IPR016182">
    <property type="entry name" value="Cu_amine_oxidase_N-reg"/>
</dbReference>
<proteinExistence type="inferred from homology"/>
<dbReference type="EMBL" id="CAJOBE010006945">
    <property type="protein sequence ID" value="CAF4022005.1"/>
    <property type="molecule type" value="Genomic_DNA"/>
</dbReference>
<dbReference type="InterPro" id="IPR015798">
    <property type="entry name" value="Cu_amine_oxidase_C"/>
</dbReference>
<protein>
    <recommendedName>
        <fullName evidence="6">Amine oxidase</fullName>
        <ecNumber evidence="6">1.4.3.-</ecNumber>
    </recommendedName>
</protein>
<dbReference type="InterPro" id="IPR000269">
    <property type="entry name" value="Cu_amine_oxidase"/>
</dbReference>
<evidence type="ECO:0000256" key="6">
    <source>
        <dbReference type="RuleBase" id="RU000672"/>
    </source>
</evidence>
<evidence type="ECO:0000313" key="11">
    <source>
        <dbReference type="EMBL" id="CAF3883124.1"/>
    </source>
</evidence>
<dbReference type="AlphaFoldDB" id="A0A815IR24"/>
<dbReference type="OrthoDB" id="5379943at2759"/>
<feature type="domain" description="Copper amine oxidase catalytic" evidence="7">
    <location>
        <begin position="113"/>
        <end position="144"/>
    </location>
</feature>
<dbReference type="GO" id="GO:0048038">
    <property type="term" value="F:quinone binding"/>
    <property type="evidence" value="ECO:0007669"/>
    <property type="project" value="InterPro"/>
</dbReference>
<evidence type="ECO:0000313" key="9">
    <source>
        <dbReference type="EMBL" id="CAF1369311.1"/>
    </source>
</evidence>
<dbReference type="InterPro" id="IPR015802">
    <property type="entry name" value="Cu_amine_oxidase_N3"/>
</dbReference>
<dbReference type="SUPFAM" id="SSF54416">
    <property type="entry name" value="Amine oxidase N-terminal region"/>
    <property type="match status" value="1"/>
</dbReference>
<comment type="PTM">
    <text evidence="6">Topaquinone (TPQ) is generated by copper-dependent autoxidation of a specific tyrosyl residue.</text>
</comment>